<dbReference type="EMBL" id="JAENII010000005">
    <property type="protein sequence ID" value="MBK1827181.1"/>
    <property type="molecule type" value="Genomic_DNA"/>
</dbReference>
<gene>
    <name evidence="1" type="ORF">JIN81_09120</name>
</gene>
<dbReference type="Proteomes" id="UP000658278">
    <property type="component" value="Unassembled WGS sequence"/>
</dbReference>
<sequence length="114" mass="13065">MAKRRAPSRSKITRLRAQTKAIRWVNAVALCLFALSVGTLAVASALPQKRKLADKRIELSRILEAEAAVLDRMEDSRASYEALRTDPEYLELHAIDRLNVYRPGESIYRIERER</sequence>
<keyword evidence="2" id="KW-1185">Reference proteome</keyword>
<evidence type="ECO:0000313" key="1">
    <source>
        <dbReference type="EMBL" id="MBK1827181.1"/>
    </source>
</evidence>
<dbReference type="AlphaFoldDB" id="A0A934REP5"/>
<name>A0A934REP5_9BACT</name>
<evidence type="ECO:0008006" key="3">
    <source>
        <dbReference type="Google" id="ProtNLM"/>
    </source>
</evidence>
<reference evidence="1" key="1">
    <citation type="submission" date="2021-01" db="EMBL/GenBank/DDBJ databases">
        <title>Modified the classification status of verrucomicrobia.</title>
        <authorList>
            <person name="Feng X."/>
        </authorList>
    </citation>
    <scope>NUCLEOTIDE SEQUENCE</scope>
    <source>
        <strain evidence="1">KCTC 22201</strain>
    </source>
</reference>
<protein>
    <recommendedName>
        <fullName evidence="3">Septum formation initiator family protein</fullName>
    </recommendedName>
</protein>
<comment type="caution">
    <text evidence="1">The sequence shown here is derived from an EMBL/GenBank/DDBJ whole genome shotgun (WGS) entry which is preliminary data.</text>
</comment>
<dbReference type="RefSeq" id="WP_200278626.1">
    <property type="nucleotide sequence ID" value="NZ_JAENII010000005.1"/>
</dbReference>
<accession>A0A934REP5</accession>
<organism evidence="1 2">
    <name type="scientific">Haloferula rosea</name>
    <dbReference type="NCBI Taxonomy" id="490093"/>
    <lineage>
        <taxon>Bacteria</taxon>
        <taxon>Pseudomonadati</taxon>
        <taxon>Verrucomicrobiota</taxon>
        <taxon>Verrucomicrobiia</taxon>
        <taxon>Verrucomicrobiales</taxon>
        <taxon>Verrucomicrobiaceae</taxon>
        <taxon>Haloferula</taxon>
    </lineage>
</organism>
<proteinExistence type="predicted"/>
<evidence type="ECO:0000313" key="2">
    <source>
        <dbReference type="Proteomes" id="UP000658278"/>
    </source>
</evidence>